<keyword evidence="4" id="KW-1185">Reference proteome</keyword>
<dbReference type="STRING" id="1202772.A0A1V9Z103"/>
<dbReference type="Pfam" id="PF00616">
    <property type="entry name" value="RasGAP"/>
    <property type="match status" value="1"/>
</dbReference>
<accession>A0A1V9Z103</accession>
<dbReference type="InterPro" id="IPR023152">
    <property type="entry name" value="RasGAP_CS"/>
</dbReference>
<dbReference type="InterPro" id="IPR008936">
    <property type="entry name" value="Rho_GTPase_activation_prot"/>
</dbReference>
<dbReference type="PROSITE" id="PS50018">
    <property type="entry name" value="RAS_GTPASE_ACTIV_2"/>
    <property type="match status" value="1"/>
</dbReference>
<dbReference type="AlphaFoldDB" id="A0A1V9Z103"/>
<dbReference type="SUPFAM" id="SSF55961">
    <property type="entry name" value="Bet v1-like"/>
    <property type="match status" value="1"/>
</dbReference>
<dbReference type="EMBL" id="JNBR01000511">
    <property type="protein sequence ID" value="OQR91675.1"/>
    <property type="molecule type" value="Genomic_DNA"/>
</dbReference>
<name>A0A1V9Z103_ACHHY</name>
<reference evidence="3 4" key="1">
    <citation type="journal article" date="2014" name="Genome Biol. Evol.">
        <title>The secreted proteins of Achlya hypogyna and Thraustotheca clavata identify the ancestral oomycete secretome and reveal gene acquisitions by horizontal gene transfer.</title>
        <authorList>
            <person name="Misner I."/>
            <person name="Blouin N."/>
            <person name="Leonard G."/>
            <person name="Richards T.A."/>
            <person name="Lane C.E."/>
        </authorList>
    </citation>
    <scope>NUCLEOTIDE SEQUENCE [LARGE SCALE GENOMIC DNA]</scope>
    <source>
        <strain evidence="3 4">ATCC 48635</strain>
    </source>
</reference>
<organism evidence="3 4">
    <name type="scientific">Achlya hypogyna</name>
    <name type="common">Oomycete</name>
    <name type="synonym">Protoachlya hypogyna</name>
    <dbReference type="NCBI Taxonomy" id="1202772"/>
    <lineage>
        <taxon>Eukaryota</taxon>
        <taxon>Sar</taxon>
        <taxon>Stramenopiles</taxon>
        <taxon>Oomycota</taxon>
        <taxon>Saprolegniomycetes</taxon>
        <taxon>Saprolegniales</taxon>
        <taxon>Achlyaceae</taxon>
        <taxon>Achlya</taxon>
    </lineage>
</organism>
<evidence type="ECO:0000259" key="2">
    <source>
        <dbReference type="PROSITE" id="PS50018"/>
    </source>
</evidence>
<evidence type="ECO:0000313" key="3">
    <source>
        <dbReference type="EMBL" id="OQR91675.1"/>
    </source>
</evidence>
<proteinExistence type="predicted"/>
<protein>
    <submittedName>
        <fullName evidence="3">Ras GTPase activation domain-containing protein</fullName>
    </submittedName>
</protein>
<dbReference type="InterPro" id="IPR001936">
    <property type="entry name" value="RasGAP_dom"/>
</dbReference>
<dbReference type="Gene3D" id="1.10.506.10">
    <property type="entry name" value="GTPase Activation - p120gap, domain 1"/>
    <property type="match status" value="1"/>
</dbReference>
<dbReference type="InterPro" id="IPR023393">
    <property type="entry name" value="START-like_dom_sf"/>
</dbReference>
<keyword evidence="1" id="KW-0343">GTPase activation</keyword>
<dbReference type="Gene3D" id="3.30.530.20">
    <property type="match status" value="1"/>
</dbReference>
<dbReference type="InterPro" id="IPR039360">
    <property type="entry name" value="Ras_GTPase"/>
</dbReference>
<evidence type="ECO:0000313" key="4">
    <source>
        <dbReference type="Proteomes" id="UP000243579"/>
    </source>
</evidence>
<sequence length="528" mass="56800">MDDADLLAAFATEADFGTALALLTPAADVKALVPALATLLGDQLQAFLHAVVAKEVAAAADAPSTDLFRANSPAMRLLSEFAYFVGTAYFSDTLHAPLETLYAGTESYEVNDSVPAAEVAANRARLEAVAQMLLDRLLATAAPLPLARLCLSFRRSVALQFHTRTDAALGGFIFLRVLCPAVVAPTKVGLFPGRAMPPTTRRATVLVAKLLQNLANNVLFGAKEPYMTPFNGFVRRNYTAVVALYDRLCATAADALPPTAVPSPLSPSAALQVVRGEMAKRGERSTALLMAGTEPSVLMSAPLERASATSRRNVRAAPLSRTLGAFVARSSHFFMTSRGEGSAEAAVPWREAKARMGAANAADIRTRHSQYLDWIQRGIAYLAQASVDADGWRLLQRKHGVQAETRDRHGITELREVEFVDHTTRVTYRSAPAGPWPFAGAGRDVVLLESACCADDRPATVLFQSVRRADVPPVQGCRRLELRASGFVVRAEAAAVVVAAVFRFDSAAGGDWRKQLWALARLKTELEM</sequence>
<dbReference type="SMART" id="SM00323">
    <property type="entry name" value="RasGAP"/>
    <property type="match status" value="1"/>
</dbReference>
<dbReference type="Proteomes" id="UP000243579">
    <property type="component" value="Unassembled WGS sequence"/>
</dbReference>
<gene>
    <name evidence="3" type="ORF">ACHHYP_04469</name>
</gene>
<dbReference type="OrthoDB" id="775356at2759"/>
<dbReference type="PANTHER" id="PTHR10194:SF60">
    <property type="entry name" value="RAS GTPASE-ACTIVATING PROTEIN RASKOL"/>
    <property type="match status" value="1"/>
</dbReference>
<dbReference type="PANTHER" id="PTHR10194">
    <property type="entry name" value="RAS GTPASE-ACTIVATING PROTEINS"/>
    <property type="match status" value="1"/>
</dbReference>
<evidence type="ECO:0000256" key="1">
    <source>
        <dbReference type="ARBA" id="ARBA00022468"/>
    </source>
</evidence>
<dbReference type="GO" id="GO:0005096">
    <property type="term" value="F:GTPase activator activity"/>
    <property type="evidence" value="ECO:0007669"/>
    <property type="project" value="UniProtKB-KW"/>
</dbReference>
<comment type="caution">
    <text evidence="3">The sequence shown here is derived from an EMBL/GenBank/DDBJ whole genome shotgun (WGS) entry which is preliminary data.</text>
</comment>
<feature type="domain" description="Ras-GAP" evidence="2">
    <location>
        <begin position="44"/>
        <end position="216"/>
    </location>
</feature>
<dbReference type="PROSITE" id="PS00509">
    <property type="entry name" value="RAS_GTPASE_ACTIV_1"/>
    <property type="match status" value="1"/>
</dbReference>
<dbReference type="SUPFAM" id="SSF48350">
    <property type="entry name" value="GTPase activation domain, GAP"/>
    <property type="match status" value="1"/>
</dbReference>